<evidence type="ECO:0000313" key="3">
    <source>
        <dbReference type="Proteomes" id="UP001341840"/>
    </source>
</evidence>
<proteinExistence type="predicted"/>
<name>A0ABU6UNK9_9FABA</name>
<accession>A0ABU6UNK9</accession>
<gene>
    <name evidence="2" type="ORF">PIB30_074997</name>
</gene>
<feature type="region of interest" description="Disordered" evidence="1">
    <location>
        <begin position="52"/>
        <end position="111"/>
    </location>
</feature>
<sequence>MGKKVTTSRHVKGHLQIQIESLRQGKPRMVQPQATMHKLRCHSQFAPVLEFEGTPPEPAVPSPAPSSYQANHPFKPPAQANKRGIKAKQMIRRASSRRSHFPSNPVATSQPLPSATHAALVDIAGPSRETIATASAGTQRIFKFMATPELNKNSPGMNKN</sequence>
<keyword evidence="3" id="KW-1185">Reference proteome</keyword>
<feature type="compositionally biased region" description="Polar residues" evidence="1">
    <location>
        <begin position="101"/>
        <end position="111"/>
    </location>
</feature>
<dbReference type="EMBL" id="JASCZI010121774">
    <property type="protein sequence ID" value="MED6162915.1"/>
    <property type="molecule type" value="Genomic_DNA"/>
</dbReference>
<organism evidence="2 3">
    <name type="scientific">Stylosanthes scabra</name>
    <dbReference type="NCBI Taxonomy" id="79078"/>
    <lineage>
        <taxon>Eukaryota</taxon>
        <taxon>Viridiplantae</taxon>
        <taxon>Streptophyta</taxon>
        <taxon>Embryophyta</taxon>
        <taxon>Tracheophyta</taxon>
        <taxon>Spermatophyta</taxon>
        <taxon>Magnoliopsida</taxon>
        <taxon>eudicotyledons</taxon>
        <taxon>Gunneridae</taxon>
        <taxon>Pentapetalae</taxon>
        <taxon>rosids</taxon>
        <taxon>fabids</taxon>
        <taxon>Fabales</taxon>
        <taxon>Fabaceae</taxon>
        <taxon>Papilionoideae</taxon>
        <taxon>50 kb inversion clade</taxon>
        <taxon>dalbergioids sensu lato</taxon>
        <taxon>Dalbergieae</taxon>
        <taxon>Pterocarpus clade</taxon>
        <taxon>Stylosanthes</taxon>
    </lineage>
</organism>
<evidence type="ECO:0000256" key="1">
    <source>
        <dbReference type="SAM" id="MobiDB-lite"/>
    </source>
</evidence>
<reference evidence="2 3" key="1">
    <citation type="journal article" date="2023" name="Plants (Basel)">
        <title>Bridging the Gap: Combining Genomics and Transcriptomics Approaches to Understand Stylosanthes scabra, an Orphan Legume from the Brazilian Caatinga.</title>
        <authorList>
            <person name="Ferreira-Neto J.R.C."/>
            <person name="da Silva M.D."/>
            <person name="Binneck E."/>
            <person name="de Melo N.F."/>
            <person name="da Silva R.H."/>
            <person name="de Melo A.L.T.M."/>
            <person name="Pandolfi V."/>
            <person name="Bustamante F.O."/>
            <person name="Brasileiro-Vidal A.C."/>
            <person name="Benko-Iseppon A.M."/>
        </authorList>
    </citation>
    <scope>NUCLEOTIDE SEQUENCE [LARGE SCALE GENOMIC DNA]</scope>
    <source>
        <tissue evidence="2">Leaves</tissue>
    </source>
</reference>
<feature type="compositionally biased region" description="Pro residues" evidence="1">
    <location>
        <begin position="55"/>
        <end position="64"/>
    </location>
</feature>
<dbReference type="Proteomes" id="UP001341840">
    <property type="component" value="Unassembled WGS sequence"/>
</dbReference>
<comment type="caution">
    <text evidence="2">The sequence shown here is derived from an EMBL/GenBank/DDBJ whole genome shotgun (WGS) entry which is preliminary data.</text>
</comment>
<feature type="compositionally biased region" description="Basic residues" evidence="1">
    <location>
        <begin position="83"/>
        <end position="100"/>
    </location>
</feature>
<protein>
    <submittedName>
        <fullName evidence="2">Uncharacterized protein</fullName>
    </submittedName>
</protein>
<evidence type="ECO:0000313" key="2">
    <source>
        <dbReference type="EMBL" id="MED6162915.1"/>
    </source>
</evidence>